<dbReference type="Proteomes" id="UP001152797">
    <property type="component" value="Unassembled WGS sequence"/>
</dbReference>
<dbReference type="EMBL" id="CAMXCT020005668">
    <property type="protein sequence ID" value="CAL1166363.1"/>
    <property type="molecule type" value="Genomic_DNA"/>
</dbReference>
<feature type="signal peptide" evidence="1">
    <location>
        <begin position="1"/>
        <end position="27"/>
    </location>
</feature>
<dbReference type="OrthoDB" id="481927at2759"/>
<dbReference type="AlphaFoldDB" id="A0A9P1GH48"/>
<evidence type="ECO:0000313" key="4">
    <source>
        <dbReference type="Proteomes" id="UP001152797"/>
    </source>
</evidence>
<proteinExistence type="predicted"/>
<comment type="caution">
    <text evidence="2">The sequence shown here is derived from an EMBL/GenBank/DDBJ whole genome shotgun (WGS) entry which is preliminary data.</text>
</comment>
<keyword evidence="1" id="KW-0732">Signal</keyword>
<evidence type="ECO:0000313" key="2">
    <source>
        <dbReference type="EMBL" id="CAI4012988.1"/>
    </source>
</evidence>
<organism evidence="2">
    <name type="scientific">Cladocopium goreaui</name>
    <dbReference type="NCBI Taxonomy" id="2562237"/>
    <lineage>
        <taxon>Eukaryota</taxon>
        <taxon>Sar</taxon>
        <taxon>Alveolata</taxon>
        <taxon>Dinophyceae</taxon>
        <taxon>Suessiales</taxon>
        <taxon>Symbiodiniaceae</taxon>
        <taxon>Cladocopium</taxon>
    </lineage>
</organism>
<sequence length="259" mass="28741">MKPGNRGRRNRLLLLPVALFLLRRLLTRMRRRVDTGAASTARRVKNDAVPRAPERLSSSLRSFDAVLVLGPRKVTRDLLELWSQIPFTAILTEDWSGEFEDFFPHSVGKNFGGFATVLSKPRVDKPPGDSRPVLRLDGLGTKDVEDDEPPILIFLRDLFQSKVALLCGWPETIPQGLVGRALQEAWQLTVARDARRREALAFALGRAEAVEAGVHILPTDDATELAFFEALAEMSSESSDGCGEEKEADVAHWNTIGDD</sequence>
<name>A0A9P1GH48_9DINO</name>
<feature type="chain" id="PRO_5043272802" evidence="1">
    <location>
        <begin position="28"/>
        <end position="259"/>
    </location>
</feature>
<accession>A0A9P1GH48</accession>
<evidence type="ECO:0000256" key="1">
    <source>
        <dbReference type="SAM" id="SignalP"/>
    </source>
</evidence>
<protein>
    <submittedName>
        <fullName evidence="2">Uncharacterized protein</fullName>
    </submittedName>
</protein>
<gene>
    <name evidence="2" type="ORF">C1SCF055_LOCUS38002</name>
</gene>
<evidence type="ECO:0000313" key="3">
    <source>
        <dbReference type="EMBL" id="CAL1166363.1"/>
    </source>
</evidence>
<keyword evidence="4" id="KW-1185">Reference proteome</keyword>
<reference evidence="2" key="1">
    <citation type="submission" date="2022-10" db="EMBL/GenBank/DDBJ databases">
        <authorList>
            <person name="Chen Y."/>
            <person name="Dougan E. K."/>
            <person name="Chan C."/>
            <person name="Rhodes N."/>
            <person name="Thang M."/>
        </authorList>
    </citation>
    <scope>NUCLEOTIDE SEQUENCE</scope>
</reference>
<reference evidence="3" key="2">
    <citation type="submission" date="2024-04" db="EMBL/GenBank/DDBJ databases">
        <authorList>
            <person name="Chen Y."/>
            <person name="Shah S."/>
            <person name="Dougan E. K."/>
            <person name="Thang M."/>
            <person name="Chan C."/>
        </authorList>
    </citation>
    <scope>NUCLEOTIDE SEQUENCE [LARGE SCALE GENOMIC DNA]</scope>
</reference>
<dbReference type="EMBL" id="CAMXCT030005668">
    <property type="protein sequence ID" value="CAL4800300.1"/>
    <property type="molecule type" value="Genomic_DNA"/>
</dbReference>
<dbReference type="EMBL" id="CAMXCT010005668">
    <property type="protein sequence ID" value="CAI4012988.1"/>
    <property type="molecule type" value="Genomic_DNA"/>
</dbReference>